<evidence type="ECO:0008006" key="4">
    <source>
        <dbReference type="Google" id="ProtNLM"/>
    </source>
</evidence>
<sequence>MASTQADLQLENMAPKPGADVDAGNHAQAGKEAVQGADEVVAMAAGSNQEVHEEEEFDFDPVEEEATAEPRWYAMARYYSAQRSRGLFDEMGAAWRSAKPIPVRPLEDNRFILEFEDEEIYKFVIKGGGGVEAQGRCLDHLWIRFYDIPASMMTVAFAGVLARKVSSKVLVVTGAVQDFLHAKVTYQLEEALKPTVEVKVRGRVPCLLM</sequence>
<evidence type="ECO:0000256" key="1">
    <source>
        <dbReference type="SAM" id="MobiDB-lite"/>
    </source>
</evidence>
<keyword evidence="3" id="KW-1185">Reference proteome</keyword>
<evidence type="ECO:0000313" key="3">
    <source>
        <dbReference type="Proteomes" id="UP000275267"/>
    </source>
</evidence>
<dbReference type="EMBL" id="PQIB02000012">
    <property type="protein sequence ID" value="RLM78506.1"/>
    <property type="molecule type" value="Genomic_DNA"/>
</dbReference>
<dbReference type="Proteomes" id="UP000275267">
    <property type="component" value="Unassembled WGS sequence"/>
</dbReference>
<comment type="caution">
    <text evidence="2">The sequence shown here is derived from an EMBL/GenBank/DDBJ whole genome shotgun (WGS) entry which is preliminary data.</text>
</comment>
<organism evidence="2 3">
    <name type="scientific">Panicum miliaceum</name>
    <name type="common">Proso millet</name>
    <name type="synonym">Broomcorn millet</name>
    <dbReference type="NCBI Taxonomy" id="4540"/>
    <lineage>
        <taxon>Eukaryota</taxon>
        <taxon>Viridiplantae</taxon>
        <taxon>Streptophyta</taxon>
        <taxon>Embryophyta</taxon>
        <taxon>Tracheophyta</taxon>
        <taxon>Spermatophyta</taxon>
        <taxon>Magnoliopsida</taxon>
        <taxon>Liliopsida</taxon>
        <taxon>Poales</taxon>
        <taxon>Poaceae</taxon>
        <taxon>PACMAD clade</taxon>
        <taxon>Panicoideae</taxon>
        <taxon>Panicodae</taxon>
        <taxon>Paniceae</taxon>
        <taxon>Panicinae</taxon>
        <taxon>Panicum</taxon>
        <taxon>Panicum sect. Panicum</taxon>
    </lineage>
</organism>
<reference evidence="3" key="1">
    <citation type="journal article" date="2019" name="Nat. Commun.">
        <title>The genome of broomcorn millet.</title>
        <authorList>
            <person name="Zou C."/>
            <person name="Miki D."/>
            <person name="Li D."/>
            <person name="Tang Q."/>
            <person name="Xiao L."/>
            <person name="Rajput S."/>
            <person name="Deng P."/>
            <person name="Jia W."/>
            <person name="Huang R."/>
            <person name="Zhang M."/>
            <person name="Sun Y."/>
            <person name="Hu J."/>
            <person name="Fu X."/>
            <person name="Schnable P.S."/>
            <person name="Li F."/>
            <person name="Zhang H."/>
            <person name="Feng B."/>
            <person name="Zhu X."/>
            <person name="Liu R."/>
            <person name="Schnable J.C."/>
            <person name="Zhu J.-K."/>
            <person name="Zhang H."/>
        </authorList>
    </citation>
    <scope>NUCLEOTIDE SEQUENCE [LARGE SCALE GENOMIC DNA]</scope>
</reference>
<protein>
    <recommendedName>
        <fullName evidence="4">DUF4283 domain-containing protein</fullName>
    </recommendedName>
</protein>
<evidence type="ECO:0000313" key="2">
    <source>
        <dbReference type="EMBL" id="RLM78506.1"/>
    </source>
</evidence>
<name>A0A3L6QGK1_PANMI</name>
<feature type="region of interest" description="Disordered" evidence="1">
    <location>
        <begin position="1"/>
        <end position="33"/>
    </location>
</feature>
<dbReference type="AlphaFoldDB" id="A0A3L6QGK1"/>
<gene>
    <name evidence="2" type="ORF">C2845_PM12G15170</name>
</gene>
<accession>A0A3L6QGK1</accession>
<proteinExistence type="predicted"/>
<dbReference type="OrthoDB" id="696115at2759"/>